<comment type="caution">
    <text evidence="1">The sequence shown here is derived from an EMBL/GenBank/DDBJ whole genome shotgun (WGS) entry which is preliminary data.</text>
</comment>
<dbReference type="EMBL" id="JAAMFI010000001">
    <property type="protein sequence ID" value="MBS9335017.1"/>
    <property type="molecule type" value="Genomic_DNA"/>
</dbReference>
<reference evidence="1 2" key="1">
    <citation type="submission" date="2020-02" db="EMBL/GenBank/DDBJ databases">
        <title>Fructobacillus sp. isolated from paper mulberry of Taiwan.</title>
        <authorList>
            <person name="Lin S.-T."/>
        </authorList>
    </citation>
    <scope>NUCLEOTIDE SEQUENCE [LARGE SCALE GENOMIC DNA]</scope>
    <source>
        <strain evidence="1 2">M1-10</strain>
    </source>
</reference>
<proteinExistence type="predicted"/>
<accession>A0ABS5QQ20</accession>
<dbReference type="RefSeq" id="WP_213819601.1">
    <property type="nucleotide sequence ID" value="NZ_JAAMFI010000001.1"/>
</dbReference>
<name>A0ABS5QQ20_9LACO</name>
<evidence type="ECO:0000313" key="1">
    <source>
        <dbReference type="EMBL" id="MBS9335017.1"/>
    </source>
</evidence>
<dbReference type="Proteomes" id="UP001519418">
    <property type="component" value="Unassembled WGS sequence"/>
</dbReference>
<organism evidence="1 2">
    <name type="scientific">Fructobacillus papyriferae</name>
    <dbReference type="NCBI Taxonomy" id="2713171"/>
    <lineage>
        <taxon>Bacteria</taxon>
        <taxon>Bacillati</taxon>
        <taxon>Bacillota</taxon>
        <taxon>Bacilli</taxon>
        <taxon>Lactobacillales</taxon>
        <taxon>Lactobacillaceae</taxon>
        <taxon>Fructobacillus</taxon>
    </lineage>
</organism>
<sequence length="186" mass="21842">MVFENKKYGIRSMNGPLSDEAAKMIAKLMAKMVADHFEEKEDEKMTKKFTEEEYQKIVDIADGNINYLDLINTTALTQVYELVQESSTLKEYKKFKEPRQELTLIALPKSREWAHDQFVEKEKKYRWRSKKKDNDDDPVYITIDDYGVVTLKSICNTKIFPAAVVTESEIRGWGYTPEMFDREEVE</sequence>
<keyword evidence="2" id="KW-1185">Reference proteome</keyword>
<evidence type="ECO:0008006" key="3">
    <source>
        <dbReference type="Google" id="ProtNLM"/>
    </source>
</evidence>
<protein>
    <recommendedName>
        <fullName evidence="3">DUF1642 domain-containing protein</fullName>
    </recommendedName>
</protein>
<evidence type="ECO:0000313" key="2">
    <source>
        <dbReference type="Proteomes" id="UP001519418"/>
    </source>
</evidence>
<gene>
    <name evidence="1" type="ORF">G6R27_03045</name>
</gene>